<dbReference type="EMBL" id="AZBU02000001">
    <property type="protein sequence ID" value="TMS37862.1"/>
    <property type="molecule type" value="Genomic_DNA"/>
</dbReference>
<organism evidence="1 2">
    <name type="scientific">Steinernema carpocapsae</name>
    <name type="common">Entomopathogenic nematode</name>
    <dbReference type="NCBI Taxonomy" id="34508"/>
    <lineage>
        <taxon>Eukaryota</taxon>
        <taxon>Metazoa</taxon>
        <taxon>Ecdysozoa</taxon>
        <taxon>Nematoda</taxon>
        <taxon>Chromadorea</taxon>
        <taxon>Rhabditida</taxon>
        <taxon>Tylenchina</taxon>
        <taxon>Panagrolaimomorpha</taxon>
        <taxon>Strongyloidoidea</taxon>
        <taxon>Steinernematidae</taxon>
        <taxon>Steinernema</taxon>
    </lineage>
</organism>
<dbReference type="AlphaFoldDB" id="A0A4U8UWM0"/>
<dbReference type="Proteomes" id="UP000298663">
    <property type="component" value="Unassembled WGS sequence"/>
</dbReference>
<evidence type="ECO:0000313" key="1">
    <source>
        <dbReference type="EMBL" id="TMS37862.1"/>
    </source>
</evidence>
<protein>
    <submittedName>
        <fullName evidence="1">Uncharacterized protein</fullName>
    </submittedName>
</protein>
<comment type="caution">
    <text evidence="1">The sequence shown here is derived from an EMBL/GenBank/DDBJ whole genome shotgun (WGS) entry which is preliminary data.</text>
</comment>
<reference evidence="1 2" key="2">
    <citation type="journal article" date="2019" name="G3 (Bethesda)">
        <title>Hybrid Assembly of the Genome of the Entomopathogenic Nematode Steinernema carpocapsae Identifies the X-Chromosome.</title>
        <authorList>
            <person name="Serra L."/>
            <person name="Macchietto M."/>
            <person name="Macias-Munoz A."/>
            <person name="McGill C.J."/>
            <person name="Rodriguez I.M."/>
            <person name="Rodriguez B."/>
            <person name="Murad R."/>
            <person name="Mortazavi A."/>
        </authorList>
    </citation>
    <scope>NUCLEOTIDE SEQUENCE [LARGE SCALE GENOMIC DNA]</scope>
    <source>
        <strain evidence="1 2">ALL</strain>
    </source>
</reference>
<gene>
    <name evidence="1" type="ORF">L596_004707</name>
</gene>
<name>A0A4U8UWM0_STECR</name>
<sequence>MTDKNTRLYNCVERDKPYSLLYSFVLEGNCKRTFSFSVVHRRLPDSQKSFELSKRYGNFQRSVVLSIRFHG</sequence>
<proteinExistence type="predicted"/>
<accession>A0A4U8UWM0</accession>
<reference evidence="1 2" key="1">
    <citation type="journal article" date="2015" name="Genome Biol.">
        <title>Comparative genomics of Steinernema reveals deeply conserved gene regulatory networks.</title>
        <authorList>
            <person name="Dillman A.R."/>
            <person name="Macchietto M."/>
            <person name="Porter C.F."/>
            <person name="Rogers A."/>
            <person name="Williams B."/>
            <person name="Antoshechkin I."/>
            <person name="Lee M.M."/>
            <person name="Goodwin Z."/>
            <person name="Lu X."/>
            <person name="Lewis E.E."/>
            <person name="Goodrich-Blair H."/>
            <person name="Stock S.P."/>
            <person name="Adams B.J."/>
            <person name="Sternberg P.W."/>
            <person name="Mortazavi A."/>
        </authorList>
    </citation>
    <scope>NUCLEOTIDE SEQUENCE [LARGE SCALE GENOMIC DNA]</scope>
    <source>
        <strain evidence="1 2">ALL</strain>
    </source>
</reference>
<evidence type="ECO:0000313" key="2">
    <source>
        <dbReference type="Proteomes" id="UP000298663"/>
    </source>
</evidence>
<keyword evidence="2" id="KW-1185">Reference proteome</keyword>